<organism evidence="2 3">
    <name type="scientific">Iphiclides podalirius</name>
    <name type="common">scarce swallowtail</name>
    <dbReference type="NCBI Taxonomy" id="110791"/>
    <lineage>
        <taxon>Eukaryota</taxon>
        <taxon>Metazoa</taxon>
        <taxon>Ecdysozoa</taxon>
        <taxon>Arthropoda</taxon>
        <taxon>Hexapoda</taxon>
        <taxon>Insecta</taxon>
        <taxon>Pterygota</taxon>
        <taxon>Neoptera</taxon>
        <taxon>Endopterygota</taxon>
        <taxon>Lepidoptera</taxon>
        <taxon>Glossata</taxon>
        <taxon>Ditrysia</taxon>
        <taxon>Papilionoidea</taxon>
        <taxon>Papilionidae</taxon>
        <taxon>Papilioninae</taxon>
        <taxon>Iphiclides</taxon>
    </lineage>
</organism>
<reference evidence="2" key="1">
    <citation type="submission" date="2022-03" db="EMBL/GenBank/DDBJ databases">
        <authorList>
            <person name="Martin H S."/>
        </authorList>
    </citation>
    <scope>NUCLEOTIDE SEQUENCE</scope>
</reference>
<name>A0ABN8I5V1_9NEOP</name>
<accession>A0ABN8I5V1</accession>
<evidence type="ECO:0000313" key="2">
    <source>
        <dbReference type="EMBL" id="CAH2046672.1"/>
    </source>
</evidence>
<evidence type="ECO:0000256" key="1">
    <source>
        <dbReference type="SAM" id="MobiDB-lite"/>
    </source>
</evidence>
<feature type="region of interest" description="Disordered" evidence="1">
    <location>
        <begin position="57"/>
        <end position="87"/>
    </location>
</feature>
<sequence>MYEATGVNESISELQMPCNNDAEDGEEKFYRMAGQRFDDGIWESGPYPKEYAKYAEAEAEVDAEVDAEGEADAEADAKVDADADAEAEVDPARVREILADVSPWDAADDNASDGTEWANFGEVFTTPIDPFAPVTDTSPSQRQHFFDQQEVFTPFWGYGEEREERNAEAGGAGALDQPMRSLSLGEFQVKPMDDASTAELTNNLLTAMSSMAPDVIADIVSAMPRPDEPTGDPAPMSAAPMSAAPMSAAPMSAAPMSAAPMSSVPAAPVDPAPVEPAPVEPAPVDTAPKDPAPVDPAPMDTNPDDSAPKDPAPALR</sequence>
<dbReference type="EMBL" id="OW152829">
    <property type="protein sequence ID" value="CAH2046672.1"/>
    <property type="molecule type" value="Genomic_DNA"/>
</dbReference>
<protein>
    <submittedName>
        <fullName evidence="2">Uncharacterized protein</fullName>
    </submittedName>
</protein>
<feature type="non-terminal residue" evidence="2">
    <location>
        <position position="316"/>
    </location>
</feature>
<feature type="compositionally biased region" description="Acidic residues" evidence="1">
    <location>
        <begin position="57"/>
        <end position="74"/>
    </location>
</feature>
<feature type="region of interest" description="Disordered" evidence="1">
    <location>
        <begin position="1"/>
        <end position="22"/>
    </location>
</feature>
<proteinExistence type="predicted"/>
<keyword evidence="3" id="KW-1185">Reference proteome</keyword>
<feature type="compositionally biased region" description="Pro residues" evidence="1">
    <location>
        <begin position="268"/>
        <end position="281"/>
    </location>
</feature>
<evidence type="ECO:0000313" key="3">
    <source>
        <dbReference type="Proteomes" id="UP000837857"/>
    </source>
</evidence>
<feature type="compositionally biased region" description="Low complexity" evidence="1">
    <location>
        <begin position="233"/>
        <end position="267"/>
    </location>
</feature>
<gene>
    <name evidence="2" type="ORF">IPOD504_LOCUS5441</name>
</gene>
<dbReference type="Proteomes" id="UP000837857">
    <property type="component" value="Chromosome 17"/>
</dbReference>
<feature type="region of interest" description="Disordered" evidence="1">
    <location>
        <begin position="222"/>
        <end position="316"/>
    </location>
</feature>